<feature type="domain" description="N-acetyltransferase" evidence="1">
    <location>
        <begin position="10"/>
        <end position="166"/>
    </location>
</feature>
<dbReference type="InterPro" id="IPR029063">
    <property type="entry name" value="SAM-dependent_MTases_sf"/>
</dbReference>
<dbReference type="KEGG" id="nhy:JQS43_03610"/>
<dbReference type="EMBL" id="CP070499">
    <property type="protein sequence ID" value="QSB15452.1"/>
    <property type="molecule type" value="Genomic_DNA"/>
</dbReference>
<accession>A0A895YH87</accession>
<proteinExistence type="predicted"/>
<gene>
    <name evidence="2" type="ORF">JQS43_03610</name>
</gene>
<dbReference type="PROSITE" id="PS51186">
    <property type="entry name" value="GNAT"/>
    <property type="match status" value="1"/>
</dbReference>
<dbReference type="SUPFAM" id="SSF53335">
    <property type="entry name" value="S-adenosyl-L-methionine-dependent methyltransferases"/>
    <property type="match status" value="1"/>
</dbReference>
<dbReference type="InterPro" id="IPR051531">
    <property type="entry name" value="N-acetyltransferase"/>
</dbReference>
<dbReference type="AlphaFoldDB" id="A0A895YH87"/>
<dbReference type="InterPro" id="IPR016181">
    <property type="entry name" value="Acyl_CoA_acyltransferase"/>
</dbReference>
<dbReference type="SUPFAM" id="SSF55729">
    <property type="entry name" value="Acyl-CoA N-acyltransferases (Nat)"/>
    <property type="match status" value="1"/>
</dbReference>
<keyword evidence="3" id="KW-1185">Reference proteome</keyword>
<dbReference type="Pfam" id="PF13302">
    <property type="entry name" value="Acetyltransf_3"/>
    <property type="match status" value="1"/>
</dbReference>
<evidence type="ECO:0000259" key="1">
    <source>
        <dbReference type="PROSITE" id="PS51186"/>
    </source>
</evidence>
<organism evidence="2 3">
    <name type="scientific">Natronosporangium hydrolyticum</name>
    <dbReference type="NCBI Taxonomy" id="2811111"/>
    <lineage>
        <taxon>Bacteria</taxon>
        <taxon>Bacillati</taxon>
        <taxon>Actinomycetota</taxon>
        <taxon>Actinomycetes</taxon>
        <taxon>Micromonosporales</taxon>
        <taxon>Micromonosporaceae</taxon>
        <taxon>Natronosporangium</taxon>
    </lineage>
</organism>
<sequence>MSPTLRSDRLLLTRYTEADEERFVAFFADERVSRWMGDGPQPEAADRSLFWRIFPIYEQRRFDVWAVWWGDRYVGHAELKPTETVNGHELIYALSPEVWGQGLGTELTETLVQYGFEQLRLTEVHATVAAPNTASLALLGKLGFVPVRDIANAAGPTTRVLTRSRPARPEPQWRLEELAHAGPEHLDPEFVAGFDRKQGHPDPAVEISALRAAGVGPAATVVDFGAGTGQFAIPAAREFARVIAVDVAEPMLERLQERASGEGLTNLECVPAGFLSYEHAGSPVDAVFTRHALHQLPDFWKTIALQRIAGLLRPGGVLRLRDLIYDFLPAEAEPVFRSWFDGAATDPAQGYTAEDYATHIRTEHSTFRWLFEPMLTQAGFEILTAEYEGRCFGSYTCRLHPGWAANRS</sequence>
<dbReference type="InterPro" id="IPR041698">
    <property type="entry name" value="Methyltransf_25"/>
</dbReference>
<dbReference type="PANTHER" id="PTHR43792">
    <property type="entry name" value="GNAT FAMILY, PUTATIVE (AFU_ORTHOLOGUE AFUA_3G00765)-RELATED-RELATED"/>
    <property type="match status" value="1"/>
</dbReference>
<reference evidence="2" key="1">
    <citation type="submission" date="2021-02" db="EMBL/GenBank/DDBJ databases">
        <title>Natrosporangium hydrolyticum gen. nov., sp. nov, a haloalkaliphilic actinobacterium from a soda solonchak soil.</title>
        <authorList>
            <person name="Sorokin D.Y."/>
            <person name="Khijniak T.V."/>
            <person name="Zakharycheva A.P."/>
            <person name="Boueva O.V."/>
            <person name="Ariskina E.V."/>
            <person name="Hahnke R.L."/>
            <person name="Bunk B."/>
            <person name="Sproer C."/>
            <person name="Schumann P."/>
            <person name="Evtushenko L.I."/>
            <person name="Kublanov I.V."/>
        </authorList>
    </citation>
    <scope>NUCLEOTIDE SEQUENCE</scope>
    <source>
        <strain evidence="2">DSM 106523</strain>
    </source>
</reference>
<evidence type="ECO:0000313" key="3">
    <source>
        <dbReference type="Proteomes" id="UP000662857"/>
    </source>
</evidence>
<protein>
    <submittedName>
        <fullName evidence="2">GNAT family N-acetyltransferase</fullName>
    </submittedName>
</protein>
<dbReference type="InterPro" id="IPR000182">
    <property type="entry name" value="GNAT_dom"/>
</dbReference>
<dbReference type="Pfam" id="PF13649">
    <property type="entry name" value="Methyltransf_25"/>
    <property type="match status" value="1"/>
</dbReference>
<dbReference type="Proteomes" id="UP000662857">
    <property type="component" value="Chromosome"/>
</dbReference>
<dbReference type="Gene3D" id="3.40.630.30">
    <property type="match status" value="1"/>
</dbReference>
<dbReference type="RefSeq" id="WP_239677635.1">
    <property type="nucleotide sequence ID" value="NZ_CP070499.1"/>
</dbReference>
<dbReference type="CDD" id="cd02440">
    <property type="entry name" value="AdoMet_MTases"/>
    <property type="match status" value="1"/>
</dbReference>
<name>A0A895YH87_9ACTN</name>
<dbReference type="CDD" id="cd04301">
    <property type="entry name" value="NAT_SF"/>
    <property type="match status" value="1"/>
</dbReference>
<dbReference type="Gene3D" id="3.40.50.150">
    <property type="entry name" value="Vaccinia Virus protein VP39"/>
    <property type="match status" value="1"/>
</dbReference>
<evidence type="ECO:0000313" key="2">
    <source>
        <dbReference type="EMBL" id="QSB15452.1"/>
    </source>
</evidence>
<dbReference type="GO" id="GO:0016747">
    <property type="term" value="F:acyltransferase activity, transferring groups other than amino-acyl groups"/>
    <property type="evidence" value="ECO:0007669"/>
    <property type="project" value="InterPro"/>
</dbReference>
<dbReference type="PANTHER" id="PTHR43792:SF1">
    <property type="entry name" value="N-ACETYLTRANSFERASE DOMAIN-CONTAINING PROTEIN"/>
    <property type="match status" value="1"/>
</dbReference>